<name>A0AAU7TRE1_9GAMM</name>
<organism evidence="1">
    <name type="scientific">Pantoea sp. BJ2</name>
    <dbReference type="NCBI Taxonomy" id="3141322"/>
    <lineage>
        <taxon>Bacteria</taxon>
        <taxon>Pseudomonadati</taxon>
        <taxon>Pseudomonadota</taxon>
        <taxon>Gammaproteobacteria</taxon>
        <taxon>Enterobacterales</taxon>
        <taxon>Erwiniaceae</taxon>
        <taxon>Pantoea</taxon>
    </lineage>
</organism>
<accession>A0AAU7TRE1</accession>
<evidence type="ECO:0000313" key="1">
    <source>
        <dbReference type="EMBL" id="XBV43284.1"/>
    </source>
</evidence>
<dbReference type="RefSeq" id="WP_350260818.1">
    <property type="nucleotide sequence ID" value="NZ_CP158292.1"/>
</dbReference>
<reference evidence="1" key="1">
    <citation type="submission" date="2024-06" db="EMBL/GenBank/DDBJ databases">
        <title>Multiomics insights into the TNT degradation mechanism by Pantoea sp. BJ2 isolated from an ammunition destruction site.</title>
        <authorList>
            <person name="Luo J."/>
        </authorList>
    </citation>
    <scope>NUCLEOTIDE SEQUENCE</scope>
    <source>
        <strain evidence="1">BJ2</strain>
    </source>
</reference>
<sequence length="109" mass="12340">MMRLFTALLFFEIFNNSAYAELSCKIGKGSCITVLGNLASNNNSENEVSLYINDEKIASISTTDVNQAFVYYDLPYQKNDKRLIDIIIISYDASDCIYVDQRANCQNIN</sequence>
<gene>
    <name evidence="1" type="ORF">AAF463_11715</name>
</gene>
<dbReference type="EMBL" id="CP158292">
    <property type="protein sequence ID" value="XBV43284.1"/>
    <property type="molecule type" value="Genomic_DNA"/>
</dbReference>
<dbReference type="AlphaFoldDB" id="A0AAU7TRE1"/>
<proteinExistence type="predicted"/>
<protein>
    <submittedName>
        <fullName evidence="1">Uncharacterized protein</fullName>
    </submittedName>
</protein>